<evidence type="ECO:0000256" key="3">
    <source>
        <dbReference type="ARBA" id="ARBA00022729"/>
    </source>
</evidence>
<evidence type="ECO:0000256" key="5">
    <source>
        <dbReference type="ARBA" id="ARBA00023157"/>
    </source>
</evidence>
<dbReference type="PROSITE" id="PS51352">
    <property type="entry name" value="THIOREDOXIN_2"/>
    <property type="match status" value="1"/>
</dbReference>
<organism evidence="11 12">
    <name type="scientific">Halochromatium salexigens</name>
    <name type="common">Chromatium salexigens</name>
    <dbReference type="NCBI Taxonomy" id="49447"/>
    <lineage>
        <taxon>Bacteria</taxon>
        <taxon>Pseudomonadati</taxon>
        <taxon>Pseudomonadota</taxon>
        <taxon>Gammaproteobacteria</taxon>
        <taxon>Chromatiales</taxon>
        <taxon>Chromatiaceae</taxon>
        <taxon>Halochromatium</taxon>
    </lineage>
</organism>
<dbReference type="InterPro" id="IPR013766">
    <property type="entry name" value="Thioredoxin_domain"/>
</dbReference>
<evidence type="ECO:0000256" key="6">
    <source>
        <dbReference type="ARBA" id="ARBA00023284"/>
    </source>
</evidence>
<dbReference type="AlphaFoldDB" id="A0AAJ0UHE0"/>
<dbReference type="GO" id="GO:0042597">
    <property type="term" value="C:periplasmic space"/>
    <property type="evidence" value="ECO:0007669"/>
    <property type="project" value="UniProtKB-SubCell"/>
</dbReference>
<evidence type="ECO:0000259" key="10">
    <source>
        <dbReference type="PROSITE" id="PS51352"/>
    </source>
</evidence>
<evidence type="ECO:0000313" key="12">
    <source>
        <dbReference type="Proteomes" id="UP001296967"/>
    </source>
</evidence>
<dbReference type="SUPFAM" id="SSF52833">
    <property type="entry name" value="Thioredoxin-like"/>
    <property type="match status" value="1"/>
</dbReference>
<comment type="subcellular location">
    <subcellularLocation>
        <location evidence="1 7">Periplasm</location>
    </subcellularLocation>
</comment>
<accession>A0AAJ0UHE0</accession>
<keyword evidence="6" id="KW-0676">Redox-active center</keyword>
<dbReference type="PANTHER" id="PTHR35891:SF3">
    <property type="entry name" value="THIOL:DISULFIDE INTERCHANGE PROTEIN DSBL"/>
    <property type="match status" value="1"/>
</dbReference>
<keyword evidence="4 7" id="KW-0574">Periplasm</keyword>
<dbReference type="PIRSF" id="PIRSF001488">
    <property type="entry name" value="Tdi_protein"/>
    <property type="match status" value="1"/>
</dbReference>
<keyword evidence="5 7" id="KW-1015">Disulfide bond</keyword>
<dbReference type="EMBL" id="NHSF01000066">
    <property type="protein sequence ID" value="MBK5931527.1"/>
    <property type="molecule type" value="Genomic_DNA"/>
</dbReference>
<evidence type="ECO:0000256" key="2">
    <source>
        <dbReference type="ARBA" id="ARBA00005791"/>
    </source>
</evidence>
<feature type="disulfide bond" description="Redox-active" evidence="8">
    <location>
        <begin position="61"/>
        <end position="64"/>
    </location>
</feature>
<keyword evidence="3 9" id="KW-0732">Signal</keyword>
<dbReference type="CDD" id="cd03019">
    <property type="entry name" value="DsbA_DsbA"/>
    <property type="match status" value="1"/>
</dbReference>
<dbReference type="InterPro" id="IPR023205">
    <property type="entry name" value="DsbA/DsbL"/>
</dbReference>
<protein>
    <recommendedName>
        <fullName evidence="7">Thiol:disulfide interchange protein</fullName>
    </recommendedName>
</protein>
<dbReference type="InterPro" id="IPR001853">
    <property type="entry name" value="DSBA-like_thioredoxin_dom"/>
</dbReference>
<comment type="caution">
    <text evidence="11">The sequence shown here is derived from an EMBL/GenBank/DDBJ whole genome shotgun (WGS) entry which is preliminary data.</text>
</comment>
<dbReference type="Gene3D" id="3.40.30.10">
    <property type="entry name" value="Glutaredoxin"/>
    <property type="match status" value="1"/>
</dbReference>
<reference evidence="11" key="1">
    <citation type="submission" date="2017-05" db="EMBL/GenBank/DDBJ databases">
        <authorList>
            <person name="Imhoff J.F."/>
            <person name="Rahn T."/>
            <person name="Kuenzel S."/>
            <person name="Neulinger S.C."/>
        </authorList>
    </citation>
    <scope>NUCLEOTIDE SEQUENCE</scope>
    <source>
        <strain evidence="11">DSM 4395</strain>
    </source>
</reference>
<dbReference type="Pfam" id="PF01323">
    <property type="entry name" value="DSBA"/>
    <property type="match status" value="1"/>
</dbReference>
<sequence>MKMMQRRFSVCLLAAMAFLLCPFVASADLVEGRDWRALSGSAQDTPEGAEIEVLELFSYGCPHCADINPLAKQWADDLPSDVRFERVPVTFGRAAWESLARLYFALDFADELDQVDQAVFEAVTKQRTNLYTEKAVLNWVAEQGLDRDAFAKVYNSFAVEAALAKANTLAARYRVDAVPMFIVDGRYVVLNEGAKTHAELLEIAEGLIDKARQARQGQARQD</sequence>
<feature type="domain" description="Thioredoxin" evidence="10">
    <location>
        <begin position="14"/>
        <end position="171"/>
    </location>
</feature>
<keyword evidence="12" id="KW-1185">Reference proteome</keyword>
<comment type="similarity">
    <text evidence="2">Belongs to the thioredoxin family. DsbA subfamily.</text>
</comment>
<feature type="signal peptide" evidence="9">
    <location>
        <begin position="1"/>
        <end position="27"/>
    </location>
</feature>
<evidence type="ECO:0000256" key="1">
    <source>
        <dbReference type="ARBA" id="ARBA00004418"/>
    </source>
</evidence>
<reference evidence="11" key="2">
    <citation type="journal article" date="2020" name="Microorganisms">
        <title>Osmotic Adaptation and Compatible Solute Biosynthesis of Phototrophic Bacteria as Revealed from Genome Analyses.</title>
        <authorList>
            <person name="Imhoff J.F."/>
            <person name="Rahn T."/>
            <person name="Kunzel S."/>
            <person name="Keller A."/>
            <person name="Neulinger S.C."/>
        </authorList>
    </citation>
    <scope>NUCLEOTIDE SEQUENCE</scope>
    <source>
        <strain evidence="11">DSM 4395</strain>
    </source>
</reference>
<feature type="chain" id="PRO_5042558523" description="Thiol:disulfide interchange protein" evidence="9">
    <location>
        <begin position="28"/>
        <end position="222"/>
    </location>
</feature>
<evidence type="ECO:0000256" key="8">
    <source>
        <dbReference type="PIRSR" id="PIRSR001488-1"/>
    </source>
</evidence>
<dbReference type="Proteomes" id="UP001296967">
    <property type="component" value="Unassembled WGS sequence"/>
</dbReference>
<dbReference type="GO" id="GO:0016491">
    <property type="term" value="F:oxidoreductase activity"/>
    <property type="evidence" value="ECO:0007669"/>
    <property type="project" value="InterPro"/>
</dbReference>
<proteinExistence type="inferred from homology"/>
<evidence type="ECO:0000256" key="4">
    <source>
        <dbReference type="ARBA" id="ARBA00022764"/>
    </source>
</evidence>
<evidence type="ECO:0000256" key="9">
    <source>
        <dbReference type="SAM" id="SignalP"/>
    </source>
</evidence>
<dbReference type="InterPro" id="IPR036249">
    <property type="entry name" value="Thioredoxin-like_sf"/>
</dbReference>
<gene>
    <name evidence="11" type="ORF">CCR82_13620</name>
</gene>
<name>A0AAJ0UHE0_HALSE</name>
<dbReference type="PANTHER" id="PTHR35891">
    <property type="entry name" value="THIOL:DISULFIDE INTERCHANGE PROTEIN DSBA"/>
    <property type="match status" value="1"/>
</dbReference>
<dbReference type="InterPro" id="IPR050824">
    <property type="entry name" value="Thiol_disulfide_DsbA"/>
</dbReference>
<evidence type="ECO:0000256" key="7">
    <source>
        <dbReference type="PIRNR" id="PIRNR001488"/>
    </source>
</evidence>
<evidence type="ECO:0000313" key="11">
    <source>
        <dbReference type="EMBL" id="MBK5931527.1"/>
    </source>
</evidence>